<gene>
    <name evidence="2" type="ORF">SY85_17645</name>
</gene>
<evidence type="ECO:0000313" key="3">
    <source>
        <dbReference type="Proteomes" id="UP000077177"/>
    </source>
</evidence>
<dbReference type="Pfam" id="PF23019">
    <property type="entry name" value="DUF7033"/>
    <property type="match status" value="1"/>
</dbReference>
<evidence type="ECO:0000313" key="2">
    <source>
        <dbReference type="EMBL" id="ANE52048.1"/>
    </source>
</evidence>
<proteinExistence type="predicted"/>
<evidence type="ECO:0000259" key="1">
    <source>
        <dbReference type="Pfam" id="PF23019"/>
    </source>
</evidence>
<organism evidence="2 3">
    <name type="scientific">Flavisolibacter tropicus</name>
    <dbReference type="NCBI Taxonomy" id="1492898"/>
    <lineage>
        <taxon>Bacteria</taxon>
        <taxon>Pseudomonadati</taxon>
        <taxon>Bacteroidota</taxon>
        <taxon>Chitinophagia</taxon>
        <taxon>Chitinophagales</taxon>
        <taxon>Chitinophagaceae</taxon>
        <taxon>Flavisolibacter</taxon>
    </lineage>
</organism>
<dbReference type="OrthoDB" id="5573484at2"/>
<feature type="domain" description="DUF7033" evidence="1">
    <location>
        <begin position="94"/>
        <end position="181"/>
    </location>
</feature>
<dbReference type="KEGG" id="fla:SY85_17645"/>
<sequence>MLIYSHTVTPRLQYVASFLTQYYGESFLLTTDWQYFQSADKHKINYSATSINEQTLWIKPVDLLFEAGVKKQSIDCFEHAHGYKAFFATEGALGFDLFAAVFYLLSRYEEYLPHQKDSYGRYAHENSLAYKNGFLHLPLINIWLEDFREILQEIWNLELGIRSFQFVPTYDIDIAWSYQNKGFLRNAGGTVKSIVNGQWARVRERFKVLRGKEQDPYDCYDWLDAIHWKYELWPLYFFHVGQERNQYDKNIATTNSAFQELIKHHAHTYVVGLHPSWSSGDKAEFFQKEKEELERLASQKITFSRQHYIRFTLPDTFRRLIHNGIREDYSMGYGSINGFRASISTPFHWYDLDNEVATILQLHPFCFMDANAFFEQNLSVEDAFDELMHYYHVTKQCGAVLITIWHNQFLGTDPMFKGWQELYERFLKTVVY</sequence>
<dbReference type="AlphaFoldDB" id="A0A172TYK5"/>
<dbReference type="Gene3D" id="3.20.20.370">
    <property type="entry name" value="Glycoside hydrolase/deacetylase"/>
    <property type="match status" value="1"/>
</dbReference>
<dbReference type="EMBL" id="CP011390">
    <property type="protein sequence ID" value="ANE52048.1"/>
    <property type="molecule type" value="Genomic_DNA"/>
</dbReference>
<accession>A0A172TYK5</accession>
<protein>
    <recommendedName>
        <fullName evidence="1">DUF7033 domain-containing protein</fullName>
    </recommendedName>
</protein>
<name>A0A172TYK5_9BACT</name>
<dbReference type="RefSeq" id="WP_066406192.1">
    <property type="nucleotide sequence ID" value="NZ_CP011390.1"/>
</dbReference>
<reference evidence="3" key="1">
    <citation type="submission" date="2015-01" db="EMBL/GenBank/DDBJ databases">
        <title>Flavisolibacter sp./LCS9/ whole genome sequencing.</title>
        <authorList>
            <person name="Kim M.K."/>
            <person name="Srinivasan S."/>
            <person name="Lee J.-J."/>
        </authorList>
    </citation>
    <scope>NUCLEOTIDE SEQUENCE [LARGE SCALE GENOMIC DNA]</scope>
    <source>
        <strain evidence="3">LCS9</strain>
    </source>
</reference>
<dbReference type="Proteomes" id="UP000077177">
    <property type="component" value="Chromosome"/>
</dbReference>
<reference evidence="2 3" key="2">
    <citation type="journal article" date="2016" name="Int. J. Syst. Evol. Microbiol.">
        <title>Flavisolibacter tropicus sp. nov., isolated from tropical soil.</title>
        <authorList>
            <person name="Lee J.J."/>
            <person name="Kang M.S."/>
            <person name="Kim G.S."/>
            <person name="Lee C.S."/>
            <person name="Lim S."/>
            <person name="Lee J."/>
            <person name="Roh S.H."/>
            <person name="Kang H."/>
            <person name="Ha J.M."/>
            <person name="Bae S."/>
            <person name="Jung H.Y."/>
            <person name="Kim M.K."/>
        </authorList>
    </citation>
    <scope>NUCLEOTIDE SEQUENCE [LARGE SCALE GENOMIC DNA]</scope>
    <source>
        <strain evidence="2 3">LCS9</strain>
    </source>
</reference>
<dbReference type="CDD" id="cd10931">
    <property type="entry name" value="CE4_u7"/>
    <property type="match status" value="1"/>
</dbReference>
<dbReference type="STRING" id="1492898.SY85_17645"/>
<dbReference type="InterPro" id="IPR054297">
    <property type="entry name" value="DUF7033"/>
</dbReference>
<keyword evidence="3" id="KW-1185">Reference proteome</keyword>